<protein>
    <submittedName>
        <fullName evidence="4">Lantibiotic dehydratase</fullName>
    </submittedName>
</protein>
<dbReference type="Pfam" id="PF14028">
    <property type="entry name" value="Lant_dehydr_C"/>
    <property type="match status" value="1"/>
</dbReference>
<dbReference type="NCBIfam" id="TIGR03891">
    <property type="entry name" value="thiopep_ocin"/>
    <property type="match status" value="1"/>
</dbReference>
<dbReference type="EMBL" id="BNBT01000144">
    <property type="protein sequence ID" value="GHE86328.1"/>
    <property type="molecule type" value="Genomic_DNA"/>
</dbReference>
<reference evidence="4" key="2">
    <citation type="submission" date="2020-09" db="EMBL/GenBank/DDBJ databases">
        <authorList>
            <person name="Sun Q."/>
            <person name="Ohkuma M."/>
        </authorList>
    </citation>
    <scope>NUCLEOTIDE SEQUENCE</scope>
    <source>
        <strain evidence="4">JCM 4784</strain>
    </source>
</reference>
<dbReference type="InterPro" id="IPR023809">
    <property type="entry name" value="Thiopep_bacteriocin_synth_dom"/>
</dbReference>
<evidence type="ECO:0000259" key="3">
    <source>
        <dbReference type="Pfam" id="PF14028"/>
    </source>
</evidence>
<proteinExistence type="predicted"/>
<dbReference type="AlphaFoldDB" id="A0A919A3X4"/>
<accession>A0A919A3X4</accession>
<keyword evidence="5" id="KW-1185">Reference proteome</keyword>
<evidence type="ECO:0000259" key="2">
    <source>
        <dbReference type="Pfam" id="PF04738"/>
    </source>
</evidence>
<organism evidence="4 5">
    <name type="scientific">Streptomyces longispororuber</name>
    <dbReference type="NCBI Taxonomy" id="68230"/>
    <lineage>
        <taxon>Bacteria</taxon>
        <taxon>Bacillati</taxon>
        <taxon>Actinomycetota</taxon>
        <taxon>Actinomycetes</taxon>
        <taxon>Kitasatosporales</taxon>
        <taxon>Streptomycetaceae</taxon>
        <taxon>Streptomyces</taxon>
    </lineage>
</organism>
<dbReference type="Pfam" id="PF04738">
    <property type="entry name" value="Lant_dehydr_N"/>
    <property type="match status" value="1"/>
</dbReference>
<evidence type="ECO:0000313" key="4">
    <source>
        <dbReference type="EMBL" id="GHE86328.1"/>
    </source>
</evidence>
<feature type="domain" description="Lantibiotic dehydratase N-terminal" evidence="2">
    <location>
        <begin position="36"/>
        <end position="690"/>
    </location>
</feature>
<comment type="caution">
    <text evidence="4">The sequence shown here is derived from an EMBL/GenBank/DDBJ whole genome shotgun (WGS) entry which is preliminary data.</text>
</comment>
<dbReference type="InterPro" id="IPR006827">
    <property type="entry name" value="Lant_deHydtase_N"/>
</dbReference>
<feature type="region of interest" description="Disordered" evidence="1">
    <location>
        <begin position="728"/>
        <end position="759"/>
    </location>
</feature>
<evidence type="ECO:0000313" key="5">
    <source>
        <dbReference type="Proteomes" id="UP000608024"/>
    </source>
</evidence>
<dbReference type="Proteomes" id="UP000608024">
    <property type="component" value="Unassembled WGS sequence"/>
</dbReference>
<reference evidence="4" key="1">
    <citation type="journal article" date="2014" name="Int. J. Syst. Evol. Microbiol.">
        <title>Complete genome sequence of Corynebacterium casei LMG S-19264T (=DSM 44701T), isolated from a smear-ripened cheese.</title>
        <authorList>
            <consortium name="US DOE Joint Genome Institute (JGI-PGF)"/>
            <person name="Walter F."/>
            <person name="Albersmeier A."/>
            <person name="Kalinowski J."/>
            <person name="Ruckert C."/>
        </authorList>
    </citation>
    <scope>NUCLEOTIDE SEQUENCE</scope>
    <source>
        <strain evidence="4">JCM 4784</strain>
    </source>
</reference>
<feature type="domain" description="Thiopeptide-type bacteriocin biosynthesis" evidence="3">
    <location>
        <begin position="766"/>
        <end position="1020"/>
    </location>
</feature>
<evidence type="ECO:0000256" key="1">
    <source>
        <dbReference type="SAM" id="MobiDB-lite"/>
    </source>
</evidence>
<name>A0A919A3X4_9ACTN</name>
<gene>
    <name evidence="4" type="ORF">GCM10018785_62600</name>
</gene>
<sequence>MPQGTGLPRDAVPAGNTELPSDADLVAAIRGMMRHDDLREAVEVSSASLMAMVEKVESGAPVPRKRLLSSAVSLTRYALRSAGRPTPFGLQAGVAPAATGTRSRFAWSGEHRKATRVDAGWFTDMVMRHLDLPAVRHRMEVVTNDLCTERGDRLVLPYVTAAARAGGSAAAAAGQEVSLRRTPVLRWALDTARRPVTYAALLDAAGHEFPAVPATTLDDLLLRLVRCEVLLTELSTATVDEALLDRTLDLLSAVPEDRAAFTEVREALAAYADEPVGSGGKEWQRAVTAARRVQESPHPVAQVDLRVGADVTLPDTVLREAERCATALWRMSPDDGRHPEMRAYYEAFVERYGEGGAARLPELVDPHRGLGFPAGYRNPRAARNGRLLLQANAVKEHGDPRRQAVMADLIQQGILRPDREVVLDEEAVRRLSTGTGTGTGTPPPPSLELCLTLLADSVENLDSGDFRLLVSPMLGSTTAGASMGRFAELAGIVDEVGRLMPHTRDGDGVTAHLTFRPRSARSLNVSQVPLLAPYALPVGHFPRGTGPALDWRELLVTADEERLRLVCGRTGREVHPVVPHKLNLHDQAPNVARLLNDLRHTGRMKKLQLWDWAGYGASPWLPRVRMGRVVLSPLTWNPGPELRDSAAARPGWDDALDHWRRRYAVPDRVCVTRADQVYELDLRDGFQREMFRRDLGKGQVTVVESPRDLGSYGWCGDRANEVVVPLIGTPGPRAGTRAGRERHRSAYRGSRPVVSTAPMHSPGGDWQYAQLLAAPEAHDHLIGALDPLVRRIAPALDQWFFSRYYAPEPQVRLRLRPASPQEGARVRALLCDHLERLRGDGLLRQFALTAYEPETARYGGATALAAAEPVFCLDSRLALTQLTLLTAGRSPLTRAQLIVANHALLLESLGPWAWLRWAGAAFPRSTDGTVTRQEIQEASRLVVPGETADRLGHALGLRRLRETWQGSGVVARLGDRLQALCDGAAGTRRRDVAVLSLLHMQHNRLVGGDLASEAKAGVLLGHVARARLDDGQGTRPSR</sequence>